<gene>
    <name evidence="1" type="ORF">DL1_08585</name>
</gene>
<dbReference type="STRING" id="1185766.SAMN05216224_10670"/>
<dbReference type="AlphaFoldDB" id="A0A074TIK2"/>
<evidence type="ECO:0000313" key="2">
    <source>
        <dbReference type="Proteomes" id="UP000027725"/>
    </source>
</evidence>
<proteinExistence type="predicted"/>
<dbReference type="Proteomes" id="UP000027725">
    <property type="component" value="Unassembled WGS sequence"/>
</dbReference>
<protein>
    <submittedName>
        <fullName evidence="1">Uncharacterized protein</fullName>
    </submittedName>
</protein>
<dbReference type="EMBL" id="JHEH01000023">
    <property type="protein sequence ID" value="KEP68823.1"/>
    <property type="molecule type" value="Genomic_DNA"/>
</dbReference>
<accession>A0A074TIK2</accession>
<reference evidence="1 2" key="1">
    <citation type="submission" date="2014-03" db="EMBL/GenBank/DDBJ databases">
        <title>The draft genome sequence of Thioclava dalianensis DLFJ1-1.</title>
        <authorList>
            <person name="Lai Q."/>
            <person name="Shao Z."/>
        </authorList>
    </citation>
    <scope>NUCLEOTIDE SEQUENCE [LARGE SCALE GENOMIC DNA]</scope>
    <source>
        <strain evidence="1 2">DLFJ1-1</strain>
    </source>
</reference>
<organism evidence="1 2">
    <name type="scientific">Thioclava dalianensis</name>
    <dbReference type="NCBI Taxonomy" id="1185766"/>
    <lineage>
        <taxon>Bacteria</taxon>
        <taxon>Pseudomonadati</taxon>
        <taxon>Pseudomonadota</taxon>
        <taxon>Alphaproteobacteria</taxon>
        <taxon>Rhodobacterales</taxon>
        <taxon>Paracoccaceae</taxon>
        <taxon>Thioclava</taxon>
    </lineage>
</organism>
<keyword evidence="2" id="KW-1185">Reference proteome</keyword>
<name>A0A074TIK2_9RHOB</name>
<comment type="caution">
    <text evidence="1">The sequence shown here is derived from an EMBL/GenBank/DDBJ whole genome shotgun (WGS) entry which is preliminary data.</text>
</comment>
<evidence type="ECO:0000313" key="1">
    <source>
        <dbReference type="EMBL" id="KEP68823.1"/>
    </source>
</evidence>
<dbReference type="OrthoDB" id="9010473at2"/>
<sequence>MEASDLARQRKLDAVYRHTHSDYKGEINGVRTIMVYRNGTTLVALDDLTDQEINDRLPKGKKS</sequence>
<dbReference type="RefSeq" id="WP_038067977.1">
    <property type="nucleotide sequence ID" value="NZ_FOVB01000006.1"/>
</dbReference>